<accession>F3QVH5</accession>
<protein>
    <submittedName>
        <fullName evidence="1">Conserved domain protein</fullName>
    </submittedName>
</protein>
<organism evidence="1 2">
    <name type="scientific">Paraprevotella xylaniphila YIT 11841</name>
    <dbReference type="NCBI Taxonomy" id="762982"/>
    <lineage>
        <taxon>Bacteria</taxon>
        <taxon>Pseudomonadati</taxon>
        <taxon>Bacteroidota</taxon>
        <taxon>Bacteroidia</taxon>
        <taxon>Bacteroidales</taxon>
        <taxon>Prevotellaceae</taxon>
        <taxon>Paraprevotella</taxon>
    </lineage>
</organism>
<dbReference type="EMBL" id="AFBR01000065">
    <property type="protein sequence ID" value="EGG52756.1"/>
    <property type="molecule type" value="Genomic_DNA"/>
</dbReference>
<gene>
    <name evidence="1" type="ORF">HMPREF9442_02201</name>
</gene>
<keyword evidence="2" id="KW-1185">Reference proteome</keyword>
<sequence length="249" mass="29926">MRDIIFVSNAADYKIENSHIAYIPKVSNSFELCIAVAKAMNYLYIVNDNWDALLDYYRFPEGCVEEEEIVVIHEDLSDLPQADFEIYINIVQTTVNEWIDGPGYHYTFVFNTREQDRIEPLLCLRPSTRSFEIENYQLEDVRLIDFPMTSNRKILFREMAKAFFGNANKEMDWNIFRTLYFRMAENIGKNIVIRNKNLDCLAEEDLRQYLNIVQDYIYFWEKNKPEFVTQFVYRNQDKFLITKYCFHLY</sequence>
<dbReference type="HOGENOM" id="CLU_1102013_0_0_10"/>
<evidence type="ECO:0000313" key="2">
    <source>
        <dbReference type="Proteomes" id="UP000005546"/>
    </source>
</evidence>
<reference evidence="1 2" key="1">
    <citation type="submission" date="2011-02" db="EMBL/GenBank/DDBJ databases">
        <authorList>
            <person name="Weinstock G."/>
            <person name="Sodergren E."/>
            <person name="Clifton S."/>
            <person name="Fulton L."/>
            <person name="Fulton B."/>
            <person name="Courtney L."/>
            <person name="Fronick C."/>
            <person name="Harrison M."/>
            <person name="Strong C."/>
            <person name="Farmer C."/>
            <person name="Delahaunty K."/>
            <person name="Markovic C."/>
            <person name="Hall O."/>
            <person name="Minx P."/>
            <person name="Tomlinson C."/>
            <person name="Mitreva M."/>
            <person name="Hou S."/>
            <person name="Chen J."/>
            <person name="Wollam A."/>
            <person name="Pepin K.H."/>
            <person name="Johnson M."/>
            <person name="Bhonagiri V."/>
            <person name="Zhang X."/>
            <person name="Suruliraj S."/>
            <person name="Warren W."/>
            <person name="Chinwalla A."/>
            <person name="Mardis E.R."/>
            <person name="Wilson R.K."/>
        </authorList>
    </citation>
    <scope>NUCLEOTIDE SEQUENCE [LARGE SCALE GENOMIC DNA]</scope>
    <source>
        <strain evidence="1 2">YIT 11841</strain>
    </source>
</reference>
<name>F3QVH5_9BACT</name>
<dbReference type="Proteomes" id="UP000005546">
    <property type="component" value="Unassembled WGS sequence"/>
</dbReference>
<comment type="caution">
    <text evidence="1">The sequence shown here is derived from an EMBL/GenBank/DDBJ whole genome shotgun (WGS) entry which is preliminary data.</text>
</comment>
<dbReference type="OrthoDB" id="7575400at2"/>
<dbReference type="RefSeq" id="WP_008628018.1">
    <property type="nucleotide sequence ID" value="NZ_GL883865.1"/>
</dbReference>
<evidence type="ECO:0000313" key="1">
    <source>
        <dbReference type="EMBL" id="EGG52756.1"/>
    </source>
</evidence>
<dbReference type="AlphaFoldDB" id="F3QVH5"/>
<dbReference type="STRING" id="762982.HMPREF9442_02201"/>
<proteinExistence type="predicted"/>
<dbReference type="eggNOG" id="ENOG5033JW5">
    <property type="taxonomic scope" value="Bacteria"/>
</dbReference>